<dbReference type="Gene3D" id="1.20.1250.20">
    <property type="entry name" value="MFS general substrate transporter like domains"/>
    <property type="match status" value="1"/>
</dbReference>
<keyword evidence="10" id="KW-1185">Reference proteome</keyword>
<dbReference type="Pfam" id="PF07690">
    <property type="entry name" value="MFS_1"/>
    <property type="match status" value="1"/>
</dbReference>
<dbReference type="Gene3D" id="1.20.1720.10">
    <property type="entry name" value="Multidrug resistance protein D"/>
    <property type="match status" value="1"/>
</dbReference>
<dbReference type="FunFam" id="1.20.1720.10:FF:000004">
    <property type="entry name" value="EmrB/QacA family drug resistance transporter"/>
    <property type="match status" value="1"/>
</dbReference>
<keyword evidence="2" id="KW-0813">Transport</keyword>
<feature type="transmembrane region" description="Helical" evidence="7">
    <location>
        <begin position="93"/>
        <end position="117"/>
    </location>
</feature>
<reference evidence="9 10" key="1">
    <citation type="submission" date="2020-08" db="EMBL/GenBank/DDBJ databases">
        <title>Genomic Encyclopedia of Type Strains, Phase IV (KMG-IV): sequencing the most valuable type-strain genomes for metagenomic binning, comparative biology and taxonomic classification.</title>
        <authorList>
            <person name="Goeker M."/>
        </authorList>
    </citation>
    <scope>NUCLEOTIDE SEQUENCE [LARGE SCALE GENOMIC DNA]</scope>
    <source>
        <strain evidence="9 10">DSM 29781</strain>
    </source>
</reference>
<keyword evidence="3" id="KW-1003">Cell membrane</keyword>
<organism evidence="9 10">
    <name type="scientific">Quisquiliibacterium transsilvanicum</name>
    <dbReference type="NCBI Taxonomy" id="1549638"/>
    <lineage>
        <taxon>Bacteria</taxon>
        <taxon>Pseudomonadati</taxon>
        <taxon>Pseudomonadota</taxon>
        <taxon>Betaproteobacteria</taxon>
        <taxon>Burkholderiales</taxon>
        <taxon>Burkholderiaceae</taxon>
        <taxon>Quisquiliibacterium</taxon>
    </lineage>
</organism>
<dbReference type="InterPro" id="IPR011701">
    <property type="entry name" value="MFS"/>
</dbReference>
<dbReference type="PANTHER" id="PTHR23501:SF197">
    <property type="entry name" value="COMD"/>
    <property type="match status" value="1"/>
</dbReference>
<feature type="transmembrane region" description="Helical" evidence="7">
    <location>
        <begin position="323"/>
        <end position="341"/>
    </location>
</feature>
<feature type="transmembrane region" description="Helical" evidence="7">
    <location>
        <begin position="129"/>
        <end position="150"/>
    </location>
</feature>
<name>A0A7W8M7P8_9BURK</name>
<evidence type="ECO:0000313" key="10">
    <source>
        <dbReference type="Proteomes" id="UP000532440"/>
    </source>
</evidence>
<feature type="domain" description="Major facilitator superfamily (MFS) profile" evidence="8">
    <location>
        <begin position="3"/>
        <end position="468"/>
    </location>
</feature>
<dbReference type="SUPFAM" id="SSF103473">
    <property type="entry name" value="MFS general substrate transporter"/>
    <property type="match status" value="1"/>
</dbReference>
<keyword evidence="4 7" id="KW-0812">Transmembrane</keyword>
<feature type="transmembrane region" description="Helical" evidence="7">
    <location>
        <begin position="68"/>
        <end position="87"/>
    </location>
</feature>
<feature type="transmembrane region" description="Helical" evidence="7">
    <location>
        <begin position="257"/>
        <end position="281"/>
    </location>
</feature>
<feature type="transmembrane region" description="Helical" evidence="7">
    <location>
        <begin position="389"/>
        <end position="411"/>
    </location>
</feature>
<dbReference type="InterPro" id="IPR020846">
    <property type="entry name" value="MFS_dom"/>
</dbReference>
<evidence type="ECO:0000256" key="5">
    <source>
        <dbReference type="ARBA" id="ARBA00022989"/>
    </source>
</evidence>
<dbReference type="GO" id="GO:0005886">
    <property type="term" value="C:plasma membrane"/>
    <property type="evidence" value="ECO:0007669"/>
    <property type="project" value="UniProtKB-SubCell"/>
</dbReference>
<sequence length="473" mass="48302">MRVVLGLLLAMLLAALDQTLVSIALVSIGRDLDGLALAPWVVSGFLVASTVATPIYGKLSDVYGRRRLLSIAILLTMTASVLCAFAQSMPQLIALRVLQGLGSGGLMVLVQSVVADVAPGRERGRFQGYLSGVFAFAAVAGPILGGYLTHYLSWRAVFWLNLPLGLAALLAARRVLPGRGEERRAHRIDYPGAILLAAGLSSMMIGLTRMGRGHGLTEPTTLLLFGAAALLLALTALQERRAAEPLIPPALLRKPTVVLCCAILGMQFFVLIGCTVMMPMAMQALSGAGPDAVALRMLPLTLGIPCGAFTGGRWLYATASIRPPVVASGLLAAAGVSFFAVDPAAAGAVQFGGMLLLGFGLGLSMAPALVAAQSAVAPREVGVATATVALFRTLGGAMGIAVLSSIVFAVAGASDQPGAGLSELLAQSASGDRAPDGLVRGFRLAFGAAALLSLVAALLATRLPAGVAGRAHA</sequence>
<feature type="transmembrane region" description="Helical" evidence="7">
    <location>
        <begin position="188"/>
        <end position="207"/>
    </location>
</feature>
<evidence type="ECO:0000259" key="8">
    <source>
        <dbReference type="PROSITE" id="PS50850"/>
    </source>
</evidence>
<gene>
    <name evidence="9" type="ORF">HNQ70_001215</name>
</gene>
<feature type="transmembrane region" description="Helical" evidence="7">
    <location>
        <begin position="293"/>
        <end position="316"/>
    </location>
</feature>
<dbReference type="Proteomes" id="UP000532440">
    <property type="component" value="Unassembled WGS sequence"/>
</dbReference>
<dbReference type="InterPro" id="IPR036259">
    <property type="entry name" value="MFS_trans_sf"/>
</dbReference>
<keyword evidence="6 7" id="KW-0472">Membrane</keyword>
<evidence type="ECO:0000256" key="1">
    <source>
        <dbReference type="ARBA" id="ARBA00004651"/>
    </source>
</evidence>
<feature type="transmembrane region" description="Helical" evidence="7">
    <location>
        <begin position="156"/>
        <end position="176"/>
    </location>
</feature>
<feature type="transmembrane region" description="Helical" evidence="7">
    <location>
        <begin position="34"/>
        <end position="56"/>
    </location>
</feature>
<accession>A0A7W8M7P8</accession>
<evidence type="ECO:0000256" key="4">
    <source>
        <dbReference type="ARBA" id="ARBA00022692"/>
    </source>
</evidence>
<comment type="caution">
    <text evidence="9">The sequence shown here is derived from an EMBL/GenBank/DDBJ whole genome shotgun (WGS) entry which is preliminary data.</text>
</comment>
<dbReference type="GO" id="GO:0022857">
    <property type="term" value="F:transmembrane transporter activity"/>
    <property type="evidence" value="ECO:0007669"/>
    <property type="project" value="InterPro"/>
</dbReference>
<dbReference type="PROSITE" id="PS50850">
    <property type="entry name" value="MFS"/>
    <property type="match status" value="1"/>
</dbReference>
<dbReference type="PRINTS" id="PR01036">
    <property type="entry name" value="TCRTETB"/>
</dbReference>
<comment type="subcellular location">
    <subcellularLocation>
        <location evidence="1">Cell membrane</location>
        <topology evidence="1">Multi-pass membrane protein</topology>
    </subcellularLocation>
</comment>
<proteinExistence type="predicted"/>
<dbReference type="EMBL" id="JACHGB010000002">
    <property type="protein sequence ID" value="MBB5271211.1"/>
    <property type="molecule type" value="Genomic_DNA"/>
</dbReference>
<protein>
    <submittedName>
        <fullName evidence="9">EmrB/QacA subfamily drug resistance transporter</fullName>
    </submittedName>
</protein>
<keyword evidence="5 7" id="KW-1133">Transmembrane helix</keyword>
<feature type="transmembrane region" description="Helical" evidence="7">
    <location>
        <begin position="219"/>
        <end position="237"/>
    </location>
</feature>
<evidence type="ECO:0000256" key="3">
    <source>
        <dbReference type="ARBA" id="ARBA00022475"/>
    </source>
</evidence>
<evidence type="ECO:0000256" key="2">
    <source>
        <dbReference type="ARBA" id="ARBA00022448"/>
    </source>
</evidence>
<dbReference type="PANTHER" id="PTHR23501">
    <property type="entry name" value="MAJOR FACILITATOR SUPERFAMILY"/>
    <property type="match status" value="1"/>
</dbReference>
<evidence type="ECO:0000313" key="9">
    <source>
        <dbReference type="EMBL" id="MBB5271211.1"/>
    </source>
</evidence>
<feature type="transmembrane region" description="Helical" evidence="7">
    <location>
        <begin position="441"/>
        <end position="460"/>
    </location>
</feature>
<evidence type="ECO:0000256" key="7">
    <source>
        <dbReference type="SAM" id="Phobius"/>
    </source>
</evidence>
<feature type="transmembrane region" description="Helical" evidence="7">
    <location>
        <begin position="353"/>
        <end position="377"/>
    </location>
</feature>
<dbReference type="AlphaFoldDB" id="A0A7W8M7P8"/>
<evidence type="ECO:0000256" key="6">
    <source>
        <dbReference type="ARBA" id="ARBA00023136"/>
    </source>
</evidence>
<dbReference type="RefSeq" id="WP_183965269.1">
    <property type="nucleotide sequence ID" value="NZ_BAABEW010000017.1"/>
</dbReference>